<dbReference type="HOGENOM" id="CLU_039187_1_0_1"/>
<dbReference type="AlphaFoldDB" id="A0A0D3HYI6"/>
<feature type="region of interest" description="Disordered" evidence="2">
    <location>
        <begin position="289"/>
        <end position="324"/>
    </location>
</feature>
<dbReference type="eggNOG" id="KOG3224">
    <property type="taxonomic scope" value="Eukaryota"/>
</dbReference>
<dbReference type="InterPro" id="IPR051330">
    <property type="entry name" value="Phosphatase_reg/MetRdx"/>
</dbReference>
<evidence type="ECO:0008006" key="5">
    <source>
        <dbReference type="Google" id="ProtNLM"/>
    </source>
</evidence>
<dbReference type="STRING" id="2903.R1CZU9"/>
<reference evidence="4" key="1">
    <citation type="journal article" date="2013" name="Nature">
        <title>Pan genome of the phytoplankton Emiliania underpins its global distribution.</title>
        <authorList>
            <person name="Read B.A."/>
            <person name="Kegel J."/>
            <person name="Klute M.J."/>
            <person name="Kuo A."/>
            <person name="Lefebvre S.C."/>
            <person name="Maumus F."/>
            <person name="Mayer C."/>
            <person name="Miller J."/>
            <person name="Monier A."/>
            <person name="Salamov A."/>
            <person name="Young J."/>
            <person name="Aguilar M."/>
            <person name="Claverie J.M."/>
            <person name="Frickenhaus S."/>
            <person name="Gonzalez K."/>
            <person name="Herman E.K."/>
            <person name="Lin Y.C."/>
            <person name="Napier J."/>
            <person name="Ogata H."/>
            <person name="Sarno A.F."/>
            <person name="Shmutz J."/>
            <person name="Schroeder D."/>
            <person name="de Vargas C."/>
            <person name="Verret F."/>
            <person name="von Dassow P."/>
            <person name="Valentin K."/>
            <person name="Van de Peer Y."/>
            <person name="Wheeler G."/>
            <person name="Dacks J.B."/>
            <person name="Delwiche C.F."/>
            <person name="Dyhrman S.T."/>
            <person name="Glockner G."/>
            <person name="John U."/>
            <person name="Richards T."/>
            <person name="Worden A.Z."/>
            <person name="Zhang X."/>
            <person name="Grigoriev I.V."/>
            <person name="Allen A.E."/>
            <person name="Bidle K."/>
            <person name="Borodovsky M."/>
            <person name="Bowler C."/>
            <person name="Brownlee C."/>
            <person name="Cock J.M."/>
            <person name="Elias M."/>
            <person name="Gladyshev V.N."/>
            <person name="Groth M."/>
            <person name="Guda C."/>
            <person name="Hadaegh A."/>
            <person name="Iglesias-Rodriguez M.D."/>
            <person name="Jenkins J."/>
            <person name="Jones B.M."/>
            <person name="Lawson T."/>
            <person name="Leese F."/>
            <person name="Lindquist E."/>
            <person name="Lobanov A."/>
            <person name="Lomsadze A."/>
            <person name="Malik S.B."/>
            <person name="Marsh M.E."/>
            <person name="Mackinder L."/>
            <person name="Mock T."/>
            <person name="Mueller-Roeber B."/>
            <person name="Pagarete A."/>
            <person name="Parker M."/>
            <person name="Probert I."/>
            <person name="Quesneville H."/>
            <person name="Raines C."/>
            <person name="Rensing S.A."/>
            <person name="Riano-Pachon D.M."/>
            <person name="Richier S."/>
            <person name="Rokitta S."/>
            <person name="Shiraiwa Y."/>
            <person name="Soanes D.M."/>
            <person name="van der Giezen M."/>
            <person name="Wahlund T.M."/>
            <person name="Williams B."/>
            <person name="Wilson W."/>
            <person name="Wolfe G."/>
            <person name="Wurch L.L."/>
        </authorList>
    </citation>
    <scope>NUCLEOTIDE SEQUENCE</scope>
</reference>
<organism evidence="3 4">
    <name type="scientific">Emiliania huxleyi (strain CCMP1516)</name>
    <dbReference type="NCBI Taxonomy" id="280463"/>
    <lineage>
        <taxon>Eukaryota</taxon>
        <taxon>Haptista</taxon>
        <taxon>Haptophyta</taxon>
        <taxon>Prymnesiophyceae</taxon>
        <taxon>Isochrysidales</taxon>
        <taxon>Noelaerhabdaceae</taxon>
        <taxon>Emiliania</taxon>
    </lineage>
</organism>
<feature type="compositionally biased region" description="Polar residues" evidence="2">
    <location>
        <begin position="289"/>
        <end position="304"/>
    </location>
</feature>
<dbReference type="InterPro" id="IPR007303">
    <property type="entry name" value="TIP41-like"/>
</dbReference>
<dbReference type="GO" id="GO:0031929">
    <property type="term" value="P:TOR signaling"/>
    <property type="evidence" value="ECO:0007669"/>
    <property type="project" value="TreeGrafter"/>
</dbReference>
<dbReference type="KEGG" id="ehx:EMIHUDRAFT_107923"/>
<name>A0A0D3HYI6_EMIH1</name>
<proteinExistence type="inferred from homology"/>
<keyword evidence="4" id="KW-1185">Reference proteome</keyword>
<evidence type="ECO:0000313" key="4">
    <source>
        <dbReference type="Proteomes" id="UP000013827"/>
    </source>
</evidence>
<dbReference type="Pfam" id="PF04176">
    <property type="entry name" value="TIP41"/>
    <property type="match status" value="1"/>
</dbReference>
<accession>A0A0D3HYI6</accession>
<sequence>MVAASNGVEVSNGVKASSFEYKGWRFDSVSGPILSTCERGTLTDKLSATAASKGLPSIVPPLPEAIFGHSYLTMTHEASGRTFSFDAAGAIACWMRESAHKGSGGVRVTTASLPSWKKVADEQDLAMGASDYDWTFSTDYSGTTGAESPLSPTTEVEGAPAQWGVHTGSGLDMALLRRRDIPILHFVDLTLYEDDLGDNGESVVRLRMRVMPSCFLLLLRHALRVDGVHIRQHDTRVFHKFGSPHVLRDRRLGEARLAPLRKPVLLDEPAAATAAPWATTTPHRLACEQQQASLRSASVPNEQQAAEKLATLPPKSESVEELLL</sequence>
<dbReference type="OMA" id="DMILFED"/>
<dbReference type="PaxDb" id="2903-EOD04071"/>
<evidence type="ECO:0000313" key="3">
    <source>
        <dbReference type="EnsemblProtists" id="EOD04071"/>
    </source>
</evidence>
<dbReference type="GO" id="GO:0005829">
    <property type="term" value="C:cytosol"/>
    <property type="evidence" value="ECO:0007669"/>
    <property type="project" value="TreeGrafter"/>
</dbReference>
<dbReference type="Proteomes" id="UP000013827">
    <property type="component" value="Unassembled WGS sequence"/>
</dbReference>
<dbReference type="PANTHER" id="PTHR21021:SF16">
    <property type="entry name" value="TIP41-LIKE PROTEIN"/>
    <property type="match status" value="1"/>
</dbReference>
<evidence type="ECO:0000256" key="1">
    <source>
        <dbReference type="ARBA" id="ARBA00006658"/>
    </source>
</evidence>
<comment type="similarity">
    <text evidence="1">Belongs to the TIP41 family.</text>
</comment>
<dbReference type="PANTHER" id="PTHR21021">
    <property type="entry name" value="GAF/PUTATIVE CYTOSKELETAL PROTEIN"/>
    <property type="match status" value="1"/>
</dbReference>
<evidence type="ECO:0000256" key="2">
    <source>
        <dbReference type="SAM" id="MobiDB-lite"/>
    </source>
</evidence>
<dbReference type="RefSeq" id="XP_005756500.1">
    <property type="nucleotide sequence ID" value="XM_005756443.1"/>
</dbReference>
<protein>
    <recommendedName>
        <fullName evidence="5">TIP41-like protein</fullName>
    </recommendedName>
</protein>
<dbReference type="EnsemblProtists" id="EOD04071">
    <property type="protein sequence ID" value="EOD04071"/>
    <property type="gene ID" value="EMIHUDRAFT_107923"/>
</dbReference>
<dbReference type="GeneID" id="17250186"/>
<reference evidence="3" key="2">
    <citation type="submission" date="2024-10" db="UniProtKB">
        <authorList>
            <consortium name="EnsemblProtists"/>
        </authorList>
    </citation>
    <scope>IDENTIFICATION</scope>
</reference>